<feature type="transmembrane region" description="Helical" evidence="9">
    <location>
        <begin position="54"/>
        <end position="76"/>
    </location>
</feature>
<evidence type="ECO:0000256" key="1">
    <source>
        <dbReference type="ARBA" id="ARBA00004141"/>
    </source>
</evidence>
<sequence length="177" mass="20069">MGEIERRQSTVKYREREKWDRKIEFVLSTVGFAVGLGNVWRFPYLCYKNGGGAFLVPYFICLITGGIPMFFLEIALGQFTSQGGITVWSQISPLFTGIGYATTIICFLLNVYYIVILAWAVHFFFASFTTQLPWATCGNYWNTENCFQGTTHGNASNGNTTQIRVGETKDAVVEYWE</sequence>
<dbReference type="Pfam" id="PF00209">
    <property type="entry name" value="SNF"/>
    <property type="match status" value="1"/>
</dbReference>
<evidence type="ECO:0000313" key="11">
    <source>
        <dbReference type="Proteomes" id="UP001642540"/>
    </source>
</evidence>
<proteinExistence type="inferred from homology"/>
<feature type="transmembrane region" description="Helical" evidence="9">
    <location>
        <begin position="23"/>
        <end position="42"/>
    </location>
</feature>
<keyword evidence="3 8" id="KW-0813">Transport</keyword>
<protein>
    <recommendedName>
        <fullName evidence="8">Transporter</fullName>
    </recommendedName>
</protein>
<evidence type="ECO:0000256" key="3">
    <source>
        <dbReference type="ARBA" id="ARBA00022448"/>
    </source>
</evidence>
<dbReference type="PANTHER" id="PTHR11616:SF325">
    <property type="entry name" value="TRANSPORTER"/>
    <property type="match status" value="1"/>
</dbReference>
<dbReference type="InterPro" id="IPR037272">
    <property type="entry name" value="SNS_sf"/>
</dbReference>
<comment type="similarity">
    <text evidence="2 8">Belongs to the sodium:neurotransmitter symporter (SNF) (TC 2.A.22) family.</text>
</comment>
<evidence type="ECO:0000313" key="10">
    <source>
        <dbReference type="EMBL" id="CAL8098925.1"/>
    </source>
</evidence>
<evidence type="ECO:0000256" key="7">
    <source>
        <dbReference type="ARBA" id="ARBA00023136"/>
    </source>
</evidence>
<dbReference type="PROSITE" id="PS00754">
    <property type="entry name" value="NA_NEUROTRAN_SYMP_2"/>
    <property type="match status" value="1"/>
</dbReference>
<accession>A0ABP1QD38</accession>
<evidence type="ECO:0000256" key="9">
    <source>
        <dbReference type="SAM" id="Phobius"/>
    </source>
</evidence>
<keyword evidence="7 9" id="KW-0472">Membrane</keyword>
<evidence type="ECO:0000256" key="5">
    <source>
        <dbReference type="ARBA" id="ARBA00022847"/>
    </source>
</evidence>
<gene>
    <name evidence="10" type="ORF">ODALV1_LOCUS10091</name>
</gene>
<evidence type="ECO:0000256" key="6">
    <source>
        <dbReference type="ARBA" id="ARBA00022989"/>
    </source>
</evidence>
<dbReference type="EMBL" id="CAXLJM020000031">
    <property type="protein sequence ID" value="CAL8098925.1"/>
    <property type="molecule type" value="Genomic_DNA"/>
</dbReference>
<reference evidence="10 11" key="1">
    <citation type="submission" date="2024-08" db="EMBL/GenBank/DDBJ databases">
        <authorList>
            <person name="Cucini C."/>
            <person name="Frati F."/>
        </authorList>
    </citation>
    <scope>NUCLEOTIDE SEQUENCE [LARGE SCALE GENOMIC DNA]</scope>
</reference>
<keyword evidence="5 8" id="KW-0769">Symport</keyword>
<comment type="subcellular location">
    <subcellularLocation>
        <location evidence="1">Membrane</location>
        <topology evidence="1">Multi-pass membrane protein</topology>
    </subcellularLocation>
</comment>
<name>A0ABP1QD38_9HEXA</name>
<keyword evidence="11" id="KW-1185">Reference proteome</keyword>
<keyword evidence="4 8" id="KW-0812">Transmembrane</keyword>
<evidence type="ECO:0000256" key="4">
    <source>
        <dbReference type="ARBA" id="ARBA00022692"/>
    </source>
</evidence>
<dbReference type="PROSITE" id="PS00610">
    <property type="entry name" value="NA_NEUROTRAN_SYMP_1"/>
    <property type="match status" value="1"/>
</dbReference>
<dbReference type="SUPFAM" id="SSF161070">
    <property type="entry name" value="SNF-like"/>
    <property type="match status" value="1"/>
</dbReference>
<organism evidence="10 11">
    <name type="scientific">Orchesella dallaii</name>
    <dbReference type="NCBI Taxonomy" id="48710"/>
    <lineage>
        <taxon>Eukaryota</taxon>
        <taxon>Metazoa</taxon>
        <taxon>Ecdysozoa</taxon>
        <taxon>Arthropoda</taxon>
        <taxon>Hexapoda</taxon>
        <taxon>Collembola</taxon>
        <taxon>Entomobryomorpha</taxon>
        <taxon>Entomobryoidea</taxon>
        <taxon>Orchesellidae</taxon>
        <taxon>Orchesellinae</taxon>
        <taxon>Orchesella</taxon>
    </lineage>
</organism>
<evidence type="ECO:0000256" key="8">
    <source>
        <dbReference type="RuleBase" id="RU003732"/>
    </source>
</evidence>
<dbReference type="PANTHER" id="PTHR11616">
    <property type="entry name" value="SODIUM/CHLORIDE DEPENDENT TRANSPORTER"/>
    <property type="match status" value="1"/>
</dbReference>
<keyword evidence="6 9" id="KW-1133">Transmembrane helix</keyword>
<evidence type="ECO:0000256" key="2">
    <source>
        <dbReference type="ARBA" id="ARBA00006459"/>
    </source>
</evidence>
<feature type="transmembrane region" description="Helical" evidence="9">
    <location>
        <begin position="97"/>
        <end position="125"/>
    </location>
</feature>
<dbReference type="Proteomes" id="UP001642540">
    <property type="component" value="Unassembled WGS sequence"/>
</dbReference>
<comment type="caution">
    <text evidence="10">The sequence shown here is derived from an EMBL/GenBank/DDBJ whole genome shotgun (WGS) entry which is preliminary data.</text>
</comment>
<dbReference type="PROSITE" id="PS50267">
    <property type="entry name" value="NA_NEUROTRAN_SYMP_3"/>
    <property type="match status" value="1"/>
</dbReference>
<dbReference type="PRINTS" id="PR00176">
    <property type="entry name" value="NANEUSMPORT"/>
</dbReference>
<dbReference type="InterPro" id="IPR000175">
    <property type="entry name" value="Na/ntran_symport"/>
</dbReference>